<proteinExistence type="predicted"/>
<keyword evidence="2" id="KW-1185">Reference proteome</keyword>
<name>A0A150X5Y9_9BACT</name>
<protein>
    <recommendedName>
        <fullName evidence="3">Transporter</fullName>
    </recommendedName>
</protein>
<comment type="caution">
    <text evidence="1">The sequence shown here is derived from an EMBL/GenBank/DDBJ whole genome shotgun (WGS) entry which is preliminary data.</text>
</comment>
<dbReference type="Pfam" id="PF13557">
    <property type="entry name" value="Phenol_MetA_deg"/>
    <property type="match status" value="1"/>
</dbReference>
<organism evidence="1 2">
    <name type="scientific">Roseivirga spongicola</name>
    <dbReference type="NCBI Taxonomy" id="333140"/>
    <lineage>
        <taxon>Bacteria</taxon>
        <taxon>Pseudomonadati</taxon>
        <taxon>Bacteroidota</taxon>
        <taxon>Cytophagia</taxon>
        <taxon>Cytophagales</taxon>
        <taxon>Roseivirgaceae</taxon>
        <taxon>Roseivirga</taxon>
    </lineage>
</organism>
<dbReference type="Proteomes" id="UP000075606">
    <property type="component" value="Unassembled WGS sequence"/>
</dbReference>
<evidence type="ECO:0000313" key="1">
    <source>
        <dbReference type="EMBL" id="KYG74042.1"/>
    </source>
</evidence>
<evidence type="ECO:0008006" key="3">
    <source>
        <dbReference type="Google" id="ProtNLM"/>
    </source>
</evidence>
<dbReference type="EMBL" id="LRPC01000028">
    <property type="protein sequence ID" value="KYG74042.1"/>
    <property type="molecule type" value="Genomic_DNA"/>
</dbReference>
<dbReference type="InterPro" id="IPR025737">
    <property type="entry name" value="FApF"/>
</dbReference>
<evidence type="ECO:0000313" key="2">
    <source>
        <dbReference type="Proteomes" id="UP000075606"/>
    </source>
</evidence>
<reference evidence="1 2" key="1">
    <citation type="submission" date="2016-01" db="EMBL/GenBank/DDBJ databases">
        <title>Genome sequencing of Roseivirga spongicola UST030701-084.</title>
        <authorList>
            <person name="Selvaratnam C."/>
            <person name="Thevarajoo S."/>
            <person name="Goh K.M."/>
            <person name="Ee R."/>
            <person name="Chan K.-G."/>
            <person name="Chong C.S."/>
        </authorList>
    </citation>
    <scope>NUCLEOTIDE SEQUENCE [LARGE SCALE GENOMIC DNA]</scope>
    <source>
        <strain evidence="1 2">UST030701-084</strain>
    </source>
</reference>
<accession>A0A150X5Y9</accession>
<dbReference type="STRING" id="333140.AWW68_15390"/>
<sequence length="256" mass="27696">MVAGLLFSALSVNAQNIYTDRPTQTSAAAIVPVGAFQIETGFFLVEEKMFIPNGSGGIVNTNFQYISINNTLLRYGLTDRIELRLSQEVSKMRIRPGNQFQSEEVAFVPTLFGAKFNLLRGQSQLPDISLVASIGGDVFEETFNGTVADVRLAFDKSISDQFSISSNLGLGLSQDLKTSTGLYTLNFGYSATSKLGVFLEVYGAFPEIGDSSHSMDAGFTYLVNSSLQLDIYGGTGFSSNAADLLFGFGLSKRFLK</sequence>
<gene>
    <name evidence="1" type="ORF">AWW68_15390</name>
</gene>
<dbReference type="AlphaFoldDB" id="A0A150X5Y9"/>